<feature type="domain" description="CBS" evidence="3">
    <location>
        <begin position="80"/>
        <end position="135"/>
    </location>
</feature>
<geneLocation type="plasmid" evidence="4 5">
    <name>pTT6-2</name>
</geneLocation>
<dbReference type="Proteomes" id="UP000595197">
    <property type="component" value="Plasmid pTT6-2"/>
</dbReference>
<name>A0ABX7BGS4_9PROT</name>
<dbReference type="PANTHER" id="PTHR43080">
    <property type="entry name" value="CBS DOMAIN-CONTAINING PROTEIN CBSX3, MITOCHONDRIAL"/>
    <property type="match status" value="1"/>
</dbReference>
<dbReference type="Pfam" id="PF00571">
    <property type="entry name" value="CBS"/>
    <property type="match status" value="2"/>
</dbReference>
<dbReference type="Gene3D" id="3.10.580.10">
    <property type="entry name" value="CBS-domain"/>
    <property type="match status" value="1"/>
</dbReference>
<protein>
    <submittedName>
        <fullName evidence="4">CBS domain-containing protein</fullName>
    </submittedName>
</protein>
<keyword evidence="4" id="KW-0614">Plasmid</keyword>
<dbReference type="EMBL" id="CP067422">
    <property type="protein sequence ID" value="QQP93585.1"/>
    <property type="molecule type" value="Genomic_DNA"/>
</dbReference>
<dbReference type="InterPro" id="IPR046342">
    <property type="entry name" value="CBS_dom_sf"/>
</dbReference>
<dbReference type="RefSeq" id="WP_201083261.1">
    <property type="nucleotide sequence ID" value="NZ_CP067422.1"/>
</dbReference>
<reference evidence="4" key="1">
    <citation type="submission" date="2021-02" db="EMBL/GenBank/DDBJ databases">
        <title>Skermanella TT6 skin isolate.</title>
        <authorList>
            <person name="Lee K."/>
            <person name="Ganzorig M."/>
        </authorList>
    </citation>
    <scope>NUCLEOTIDE SEQUENCE</scope>
    <source>
        <strain evidence="4">TT6</strain>
    </source>
</reference>
<dbReference type="InterPro" id="IPR000644">
    <property type="entry name" value="CBS_dom"/>
</dbReference>
<proteinExistence type="predicted"/>
<dbReference type="InterPro" id="IPR051257">
    <property type="entry name" value="Diverse_CBS-Domain"/>
</dbReference>
<feature type="domain" description="CBS" evidence="3">
    <location>
        <begin position="8"/>
        <end position="71"/>
    </location>
</feature>
<evidence type="ECO:0000259" key="3">
    <source>
        <dbReference type="PROSITE" id="PS51371"/>
    </source>
</evidence>
<keyword evidence="5" id="KW-1185">Reference proteome</keyword>
<evidence type="ECO:0000313" key="4">
    <source>
        <dbReference type="EMBL" id="QQP93585.1"/>
    </source>
</evidence>
<sequence>MRVEDVLRSKNHRIVTVRTGETVETAAKLMKAENIGALVVKDVCRTEGNTVVGMFSERDIVRAMLEHGGKVMQMKVSDLMSRNLITCAPTDGLHHVLKLMQDNHIRHVPVLDGFTLVGLVGVRDFIGIRLGELEREDKAPAPELAPQELAH</sequence>
<dbReference type="PANTHER" id="PTHR43080:SF2">
    <property type="entry name" value="CBS DOMAIN-CONTAINING PROTEIN"/>
    <property type="match status" value="1"/>
</dbReference>
<organism evidence="4 5">
    <name type="scientific">Skermanella cutis</name>
    <dbReference type="NCBI Taxonomy" id="2775420"/>
    <lineage>
        <taxon>Bacteria</taxon>
        <taxon>Pseudomonadati</taxon>
        <taxon>Pseudomonadota</taxon>
        <taxon>Alphaproteobacteria</taxon>
        <taxon>Rhodospirillales</taxon>
        <taxon>Azospirillaceae</taxon>
        <taxon>Skermanella</taxon>
    </lineage>
</organism>
<evidence type="ECO:0000256" key="2">
    <source>
        <dbReference type="PROSITE-ProRule" id="PRU00703"/>
    </source>
</evidence>
<dbReference type="CDD" id="cd04623">
    <property type="entry name" value="CBS_pair_bac_euk"/>
    <property type="match status" value="1"/>
</dbReference>
<evidence type="ECO:0000313" key="5">
    <source>
        <dbReference type="Proteomes" id="UP000595197"/>
    </source>
</evidence>
<keyword evidence="1 2" id="KW-0129">CBS domain</keyword>
<gene>
    <name evidence="4" type="ORF">IGS68_31670</name>
</gene>
<dbReference type="InterPro" id="IPR044725">
    <property type="entry name" value="CBSX3_CBS_dom"/>
</dbReference>
<dbReference type="SUPFAM" id="SSF54631">
    <property type="entry name" value="CBS-domain pair"/>
    <property type="match status" value="1"/>
</dbReference>
<accession>A0ABX7BGS4</accession>
<dbReference type="SMART" id="SM00116">
    <property type="entry name" value="CBS"/>
    <property type="match status" value="2"/>
</dbReference>
<evidence type="ECO:0000256" key="1">
    <source>
        <dbReference type="ARBA" id="ARBA00023122"/>
    </source>
</evidence>
<dbReference type="PROSITE" id="PS51371">
    <property type="entry name" value="CBS"/>
    <property type="match status" value="2"/>
</dbReference>